<keyword evidence="1" id="KW-0472">Membrane</keyword>
<reference evidence="2 3" key="1">
    <citation type="journal article" date="2018" name="Front. Microbiol.">
        <title>Genome-Wide Analysis of Corynespora cassiicola Leaf Fall Disease Putative Effectors.</title>
        <authorList>
            <person name="Lopez D."/>
            <person name="Ribeiro S."/>
            <person name="Label P."/>
            <person name="Fumanal B."/>
            <person name="Venisse J.S."/>
            <person name="Kohler A."/>
            <person name="de Oliveira R.R."/>
            <person name="Labutti K."/>
            <person name="Lipzen A."/>
            <person name="Lail K."/>
            <person name="Bauer D."/>
            <person name="Ohm R.A."/>
            <person name="Barry K.W."/>
            <person name="Spatafora J."/>
            <person name="Grigoriev I.V."/>
            <person name="Martin F.M."/>
            <person name="Pujade-Renaud V."/>
        </authorList>
    </citation>
    <scope>NUCLEOTIDE SEQUENCE [LARGE SCALE GENOMIC DNA]</scope>
    <source>
        <strain evidence="2 3">Philippines</strain>
    </source>
</reference>
<protein>
    <submittedName>
        <fullName evidence="2">Uncharacterized protein</fullName>
    </submittedName>
</protein>
<name>A0A2T2N549_CORCC</name>
<keyword evidence="1" id="KW-1133">Transmembrane helix</keyword>
<dbReference type="OrthoDB" id="3501153at2759"/>
<keyword evidence="1" id="KW-0812">Transmembrane</keyword>
<feature type="transmembrane region" description="Helical" evidence="1">
    <location>
        <begin position="31"/>
        <end position="53"/>
    </location>
</feature>
<keyword evidence="3" id="KW-1185">Reference proteome</keyword>
<evidence type="ECO:0000313" key="2">
    <source>
        <dbReference type="EMBL" id="PSN60138.1"/>
    </source>
</evidence>
<proteinExistence type="predicted"/>
<evidence type="ECO:0000256" key="1">
    <source>
        <dbReference type="SAM" id="Phobius"/>
    </source>
</evidence>
<gene>
    <name evidence="2" type="ORF">BS50DRAFT_593919</name>
</gene>
<dbReference type="Proteomes" id="UP000240883">
    <property type="component" value="Unassembled WGS sequence"/>
</dbReference>
<dbReference type="AlphaFoldDB" id="A0A2T2N549"/>
<sequence length="219" mass="24907">MFKFKEHQKYAQIDSEYPDGRKSRYLCRYPIGCVLLSVFSVSCLIIGLVVVIYHNQRPGSEHERITECGASLAEFEANGCVFDILSYAWMPARCIDKATSEEFQSWLSDPQRILGPWPFFKEVSGGSSPAENRISSAVEFGNRLDMDIWSTMEEHLAHCMFMFLHASRVALGEAPLWSTDSYPHANHCFQATWKGLNGTWNFYEDSRANHKITIGVSTC</sequence>
<accession>A0A2T2N549</accession>
<evidence type="ECO:0000313" key="3">
    <source>
        <dbReference type="Proteomes" id="UP000240883"/>
    </source>
</evidence>
<dbReference type="PANTHER" id="PTHR35896">
    <property type="entry name" value="IG-LIKE DOMAIN-CONTAINING PROTEIN"/>
    <property type="match status" value="1"/>
</dbReference>
<dbReference type="EMBL" id="KZ678150">
    <property type="protein sequence ID" value="PSN60138.1"/>
    <property type="molecule type" value="Genomic_DNA"/>
</dbReference>
<dbReference type="InterPro" id="IPR053008">
    <property type="entry name" value="Phomopsin_biosynth_assoc"/>
</dbReference>
<organism evidence="2 3">
    <name type="scientific">Corynespora cassiicola Philippines</name>
    <dbReference type="NCBI Taxonomy" id="1448308"/>
    <lineage>
        <taxon>Eukaryota</taxon>
        <taxon>Fungi</taxon>
        <taxon>Dikarya</taxon>
        <taxon>Ascomycota</taxon>
        <taxon>Pezizomycotina</taxon>
        <taxon>Dothideomycetes</taxon>
        <taxon>Pleosporomycetidae</taxon>
        <taxon>Pleosporales</taxon>
        <taxon>Corynesporascaceae</taxon>
        <taxon>Corynespora</taxon>
    </lineage>
</organism>
<dbReference type="PANTHER" id="PTHR35896:SF3">
    <property type="entry name" value="MAJOR FACILITATOR SUPERFAMILY TRANSPORTER"/>
    <property type="match status" value="1"/>
</dbReference>
<dbReference type="STRING" id="1448308.A0A2T2N549"/>